<feature type="region of interest" description="Disordered" evidence="5">
    <location>
        <begin position="494"/>
        <end position="556"/>
    </location>
</feature>
<dbReference type="Gene3D" id="3.30.390.80">
    <property type="entry name" value="DNA repair protein Rad52/59/22"/>
    <property type="match status" value="1"/>
</dbReference>
<evidence type="ECO:0000256" key="1">
    <source>
        <dbReference type="ARBA" id="ARBA00006638"/>
    </source>
</evidence>
<dbReference type="SUPFAM" id="SSF54768">
    <property type="entry name" value="dsRNA-binding domain-like"/>
    <property type="match status" value="1"/>
</dbReference>
<proteinExistence type="inferred from homology"/>
<gene>
    <name evidence="6" type="primary">RAD52</name>
    <name evidence="6" type="ORF">BGZ95_008211</name>
</gene>
<dbReference type="GO" id="GO:0000724">
    <property type="term" value="P:double-strand break repair via homologous recombination"/>
    <property type="evidence" value="ECO:0007669"/>
    <property type="project" value="TreeGrafter"/>
</dbReference>
<evidence type="ECO:0000313" key="6">
    <source>
        <dbReference type="EMBL" id="KAG0275926.1"/>
    </source>
</evidence>
<dbReference type="InterPro" id="IPR041247">
    <property type="entry name" value="Rad52_fam"/>
</dbReference>
<dbReference type="EMBL" id="JAAAIL010000422">
    <property type="protein sequence ID" value="KAG0275926.1"/>
    <property type="molecule type" value="Genomic_DNA"/>
</dbReference>
<comment type="caution">
    <text evidence="6">The sequence shown here is derived from an EMBL/GenBank/DDBJ whole genome shotgun (WGS) entry which is preliminary data.</text>
</comment>
<dbReference type="PANTHER" id="PTHR12132:SF1">
    <property type="entry name" value="DNA REPAIR PROTEIN RAD52 HOMOLOG"/>
    <property type="match status" value="1"/>
</dbReference>
<dbReference type="AlphaFoldDB" id="A0AAD4H7W0"/>
<feature type="compositionally biased region" description="Polar residues" evidence="5">
    <location>
        <begin position="310"/>
        <end position="351"/>
    </location>
</feature>
<keyword evidence="3" id="KW-0233">DNA recombination</keyword>
<keyword evidence="2" id="KW-0227">DNA damage</keyword>
<dbReference type="Pfam" id="PF04098">
    <property type="entry name" value="Rad52_Rad22"/>
    <property type="match status" value="1"/>
</dbReference>
<feature type="region of interest" description="Disordered" evidence="5">
    <location>
        <begin position="577"/>
        <end position="643"/>
    </location>
</feature>
<dbReference type="GO" id="GO:0003697">
    <property type="term" value="F:single-stranded DNA binding"/>
    <property type="evidence" value="ECO:0007669"/>
    <property type="project" value="UniProtKB-ARBA"/>
</dbReference>
<dbReference type="PANTHER" id="PTHR12132">
    <property type="entry name" value="DNA REPAIR AND RECOMBINATION PROTEIN RAD52, RAD59"/>
    <property type="match status" value="1"/>
</dbReference>
<dbReference type="GO" id="GO:0006312">
    <property type="term" value="P:mitotic recombination"/>
    <property type="evidence" value="ECO:0007669"/>
    <property type="project" value="TreeGrafter"/>
</dbReference>
<feature type="region of interest" description="Disordered" evidence="5">
    <location>
        <begin position="1"/>
        <end position="39"/>
    </location>
</feature>
<evidence type="ECO:0000256" key="5">
    <source>
        <dbReference type="SAM" id="MobiDB-lite"/>
    </source>
</evidence>
<feature type="compositionally biased region" description="Polar residues" evidence="5">
    <location>
        <begin position="10"/>
        <end position="25"/>
    </location>
</feature>
<dbReference type="Proteomes" id="UP001194580">
    <property type="component" value="Unassembled WGS sequence"/>
</dbReference>
<evidence type="ECO:0000313" key="7">
    <source>
        <dbReference type="Proteomes" id="UP001194580"/>
    </source>
</evidence>
<feature type="region of interest" description="Disordered" evidence="5">
    <location>
        <begin position="370"/>
        <end position="478"/>
    </location>
</feature>
<feature type="compositionally biased region" description="Low complexity" evidence="5">
    <location>
        <begin position="230"/>
        <end position="266"/>
    </location>
</feature>
<feature type="compositionally biased region" description="Basic and acidic residues" evidence="5">
    <location>
        <begin position="460"/>
        <end position="469"/>
    </location>
</feature>
<feature type="compositionally biased region" description="Polar residues" evidence="5">
    <location>
        <begin position="595"/>
        <end position="617"/>
    </location>
</feature>
<feature type="compositionally biased region" description="Low complexity" evidence="5">
    <location>
        <begin position="439"/>
        <end position="451"/>
    </location>
</feature>
<dbReference type="GO" id="GO:0045002">
    <property type="term" value="P:double-strand break repair via single-strand annealing"/>
    <property type="evidence" value="ECO:0007669"/>
    <property type="project" value="TreeGrafter"/>
</dbReference>
<feature type="compositionally biased region" description="Polar residues" evidence="5">
    <location>
        <begin position="501"/>
        <end position="555"/>
    </location>
</feature>
<keyword evidence="7" id="KW-1185">Reference proteome</keyword>
<evidence type="ECO:0000256" key="4">
    <source>
        <dbReference type="ARBA" id="ARBA00023204"/>
    </source>
</evidence>
<dbReference type="InterPro" id="IPR007232">
    <property type="entry name" value="Rad52_Rad59_Rad22"/>
</dbReference>
<feature type="compositionally biased region" description="Polar residues" evidence="5">
    <location>
        <begin position="415"/>
        <end position="438"/>
    </location>
</feature>
<evidence type="ECO:0000256" key="2">
    <source>
        <dbReference type="ARBA" id="ARBA00022763"/>
    </source>
</evidence>
<name>A0AAD4H7W0_9FUNG</name>
<sequence>MITKTEPGLSRSNDNPFDMSNSGQHHTAHVGPSGVASVQPYRPHVDFTEEEKAQLDADLSKYLPPEFTASRPGPGRSTLTYIEGWKAKNLANKLFGFNGWSSAITDVTVDLLDVENDGKVTVGVSCIMRVTLKDGTFHEDIGYGSSENQRSKAASFEKAKKEASTDALKRTLTSFGNLLGACLYDKNYAKYISMQKVEKTKYDGAEFYAYPTEARTPHPQAVKPSPPQKPNQQMQQQQQSNYQPQQNQQQNQYHNHQQNRQNQQNQTGYGVSSAPQPNSWAAGPSKPYKPESAQQGSVAGKRPLGGPSLNEVSITSSKGPSTATPIGTCMANSGTPTDRISTASNQTTSGAGAQLQAKIKVEVDDDDLFFGPDIDDSAPSQALPESPRMRDFENIDVDLGDMMGDDSPIKPKATPSDSTAVSNTTTGAGSTGFPTTPKRSGSFGRSTSSPSLVQTTPTKKSQEAQRDHGQPPAAPFRAATPVSFTGLNALKSTAYAPRQPTPQASTPNNNQEGTRSASTSQNQPSGTYNSSRASTPQSSNSGTNISRTTTSTAQSVGAVKTGATNVLRANSLAASTSAANAQNGSSSNQNSSSGFRPSTNHNTSIQAHNVYGNNNSAGLKRPFINNGSHDLHGSAANKEPRLN</sequence>
<feature type="compositionally biased region" description="Low complexity" evidence="5">
    <location>
        <begin position="577"/>
        <end position="594"/>
    </location>
</feature>
<feature type="region of interest" description="Disordered" evidence="5">
    <location>
        <begin position="215"/>
        <end position="354"/>
    </location>
</feature>
<protein>
    <submittedName>
        <fullName evidence="6">DNA repair protein rad52</fullName>
    </submittedName>
</protein>
<feature type="compositionally biased region" description="Polar residues" evidence="5">
    <location>
        <begin position="267"/>
        <end position="279"/>
    </location>
</feature>
<comment type="similarity">
    <text evidence="1">Belongs to the RAD52 family.</text>
</comment>
<keyword evidence="4" id="KW-0234">DNA repair</keyword>
<evidence type="ECO:0000256" key="3">
    <source>
        <dbReference type="ARBA" id="ARBA00023172"/>
    </source>
</evidence>
<dbReference type="GO" id="GO:0005634">
    <property type="term" value="C:nucleus"/>
    <property type="evidence" value="ECO:0007669"/>
    <property type="project" value="TreeGrafter"/>
</dbReference>
<reference evidence="6" key="1">
    <citation type="journal article" date="2020" name="Fungal Divers.">
        <title>Resolving the Mortierellaceae phylogeny through synthesis of multi-gene phylogenetics and phylogenomics.</title>
        <authorList>
            <person name="Vandepol N."/>
            <person name="Liber J."/>
            <person name="Desiro A."/>
            <person name="Na H."/>
            <person name="Kennedy M."/>
            <person name="Barry K."/>
            <person name="Grigoriev I.V."/>
            <person name="Miller A.N."/>
            <person name="O'Donnell K."/>
            <person name="Stajich J.E."/>
            <person name="Bonito G."/>
        </authorList>
    </citation>
    <scope>NUCLEOTIDE SEQUENCE</scope>
    <source>
        <strain evidence="6">NRRL 28262</strain>
    </source>
</reference>
<accession>A0AAD4H7W0</accession>
<dbReference type="FunFam" id="3.30.390.80:FF:000001">
    <property type="entry name" value="DNA repair protein RAD52 homolog"/>
    <property type="match status" value="1"/>
</dbReference>
<organism evidence="6 7">
    <name type="scientific">Linnemannia exigua</name>
    <dbReference type="NCBI Taxonomy" id="604196"/>
    <lineage>
        <taxon>Eukaryota</taxon>
        <taxon>Fungi</taxon>
        <taxon>Fungi incertae sedis</taxon>
        <taxon>Mucoromycota</taxon>
        <taxon>Mortierellomycotina</taxon>
        <taxon>Mortierellomycetes</taxon>
        <taxon>Mortierellales</taxon>
        <taxon>Mortierellaceae</taxon>
        <taxon>Linnemannia</taxon>
    </lineage>
</organism>
<dbReference type="InterPro" id="IPR042525">
    <property type="entry name" value="Rad52_Rad59_Rad22_sf"/>
</dbReference>